<dbReference type="Pfam" id="PF02518">
    <property type="entry name" value="HATPase_c"/>
    <property type="match status" value="1"/>
</dbReference>
<feature type="domain" description="PAS" evidence="8">
    <location>
        <begin position="9"/>
        <end position="60"/>
    </location>
</feature>
<dbReference type="Pfam" id="PF00989">
    <property type="entry name" value="PAS"/>
    <property type="match status" value="1"/>
</dbReference>
<dbReference type="GO" id="GO:0000156">
    <property type="term" value="F:phosphorelay response regulator activity"/>
    <property type="evidence" value="ECO:0007669"/>
    <property type="project" value="TreeGrafter"/>
</dbReference>
<evidence type="ECO:0000313" key="9">
    <source>
        <dbReference type="EMBL" id="RCW80063.1"/>
    </source>
</evidence>
<dbReference type="InterPro" id="IPR004358">
    <property type="entry name" value="Sig_transdc_His_kin-like_C"/>
</dbReference>
<organism evidence="9 10">
    <name type="scientific">Phyllobacterium bourgognense</name>
    <dbReference type="NCBI Taxonomy" id="314236"/>
    <lineage>
        <taxon>Bacteria</taxon>
        <taxon>Pseudomonadati</taxon>
        <taxon>Pseudomonadota</taxon>
        <taxon>Alphaproteobacteria</taxon>
        <taxon>Hyphomicrobiales</taxon>
        <taxon>Phyllobacteriaceae</taxon>
        <taxon>Phyllobacterium</taxon>
    </lineage>
</organism>
<name>A0A368YIK5_9HYPH</name>
<dbReference type="GO" id="GO:0006355">
    <property type="term" value="P:regulation of DNA-templated transcription"/>
    <property type="evidence" value="ECO:0007669"/>
    <property type="project" value="InterPro"/>
</dbReference>
<dbReference type="GO" id="GO:0000155">
    <property type="term" value="F:phosphorelay sensor kinase activity"/>
    <property type="evidence" value="ECO:0007669"/>
    <property type="project" value="InterPro"/>
</dbReference>
<feature type="domain" description="Histidine kinase" evidence="7">
    <location>
        <begin position="174"/>
        <end position="386"/>
    </location>
</feature>
<dbReference type="InterPro" id="IPR013767">
    <property type="entry name" value="PAS_fold"/>
</dbReference>
<dbReference type="SUPFAM" id="SSF55785">
    <property type="entry name" value="PYP-like sensor domain (PAS domain)"/>
    <property type="match status" value="1"/>
</dbReference>
<dbReference type="CDD" id="cd00082">
    <property type="entry name" value="HisKA"/>
    <property type="match status" value="1"/>
</dbReference>
<dbReference type="SUPFAM" id="SSF55874">
    <property type="entry name" value="ATPase domain of HSP90 chaperone/DNA topoisomerase II/histidine kinase"/>
    <property type="match status" value="1"/>
</dbReference>
<keyword evidence="5 9" id="KW-0418">Kinase</keyword>
<dbReference type="OrthoDB" id="8673316at2"/>
<evidence type="ECO:0000256" key="3">
    <source>
        <dbReference type="ARBA" id="ARBA00022553"/>
    </source>
</evidence>
<keyword evidence="3" id="KW-0597">Phosphoprotein</keyword>
<dbReference type="PANTHER" id="PTHR42878:SF13">
    <property type="entry name" value="HISTIDINE KINASE"/>
    <property type="match status" value="1"/>
</dbReference>
<dbReference type="InterPro" id="IPR036890">
    <property type="entry name" value="HATPase_C_sf"/>
</dbReference>
<dbReference type="Pfam" id="PF00512">
    <property type="entry name" value="HisKA"/>
    <property type="match status" value="1"/>
</dbReference>
<reference evidence="9 10" key="1">
    <citation type="submission" date="2018-07" db="EMBL/GenBank/DDBJ databases">
        <title>Genomic Encyclopedia of Type Strains, Phase III (KMG-III): the genomes of soil and plant-associated and newly described type strains.</title>
        <authorList>
            <person name="Whitman W."/>
        </authorList>
    </citation>
    <scope>NUCLEOTIDE SEQUENCE [LARGE SCALE GENOMIC DNA]</scope>
    <source>
        <strain evidence="9 10">31-25a</strain>
    </source>
</reference>
<dbReference type="Proteomes" id="UP000253324">
    <property type="component" value="Unassembled WGS sequence"/>
</dbReference>
<dbReference type="EC" id="2.7.13.3" evidence="2"/>
<dbReference type="InterPro" id="IPR000014">
    <property type="entry name" value="PAS"/>
</dbReference>
<dbReference type="PROSITE" id="PS50109">
    <property type="entry name" value="HIS_KIN"/>
    <property type="match status" value="1"/>
</dbReference>
<comment type="catalytic activity">
    <reaction evidence="1">
        <text>ATP + protein L-histidine = ADP + protein N-phospho-L-histidine.</text>
        <dbReference type="EC" id="2.7.13.3"/>
    </reaction>
</comment>
<dbReference type="GO" id="GO:0007234">
    <property type="term" value="P:osmosensory signaling via phosphorelay pathway"/>
    <property type="evidence" value="ECO:0007669"/>
    <property type="project" value="TreeGrafter"/>
</dbReference>
<dbReference type="SMART" id="SM00091">
    <property type="entry name" value="PAS"/>
    <property type="match status" value="1"/>
</dbReference>
<keyword evidence="6" id="KW-0472">Membrane</keyword>
<dbReference type="InterPro" id="IPR036097">
    <property type="entry name" value="HisK_dim/P_sf"/>
</dbReference>
<dbReference type="InterPro" id="IPR003661">
    <property type="entry name" value="HisK_dim/P_dom"/>
</dbReference>
<dbReference type="AlphaFoldDB" id="A0A368YIK5"/>
<dbReference type="InterPro" id="IPR005467">
    <property type="entry name" value="His_kinase_dom"/>
</dbReference>
<dbReference type="CDD" id="cd00130">
    <property type="entry name" value="PAS"/>
    <property type="match status" value="1"/>
</dbReference>
<evidence type="ECO:0000256" key="6">
    <source>
        <dbReference type="ARBA" id="ARBA00023136"/>
    </source>
</evidence>
<keyword evidence="4" id="KW-0808">Transferase</keyword>
<dbReference type="SMART" id="SM00388">
    <property type="entry name" value="HisKA"/>
    <property type="match status" value="1"/>
</dbReference>
<evidence type="ECO:0000256" key="2">
    <source>
        <dbReference type="ARBA" id="ARBA00012438"/>
    </source>
</evidence>
<dbReference type="SUPFAM" id="SSF47384">
    <property type="entry name" value="Homodimeric domain of signal transducing histidine kinase"/>
    <property type="match status" value="1"/>
</dbReference>
<dbReference type="GO" id="GO:0016020">
    <property type="term" value="C:membrane"/>
    <property type="evidence" value="ECO:0007669"/>
    <property type="project" value="UniProtKB-SubCell"/>
</dbReference>
<gene>
    <name evidence="9" type="ORF">C7476_11528</name>
</gene>
<evidence type="ECO:0000256" key="4">
    <source>
        <dbReference type="ARBA" id="ARBA00022679"/>
    </source>
</evidence>
<dbReference type="PRINTS" id="PR00344">
    <property type="entry name" value="BCTRLSENSOR"/>
</dbReference>
<dbReference type="PROSITE" id="PS50112">
    <property type="entry name" value="PAS"/>
    <property type="match status" value="1"/>
</dbReference>
<dbReference type="InterPro" id="IPR050351">
    <property type="entry name" value="BphY/WalK/GraS-like"/>
</dbReference>
<evidence type="ECO:0000259" key="8">
    <source>
        <dbReference type="PROSITE" id="PS50112"/>
    </source>
</evidence>
<keyword evidence="10" id="KW-1185">Reference proteome</keyword>
<dbReference type="Gene3D" id="3.30.450.20">
    <property type="entry name" value="PAS domain"/>
    <property type="match status" value="1"/>
</dbReference>
<dbReference type="SMART" id="SM00387">
    <property type="entry name" value="HATPase_c"/>
    <property type="match status" value="1"/>
</dbReference>
<protein>
    <recommendedName>
        <fullName evidence="2">histidine kinase</fullName>
        <ecNumber evidence="2">2.7.13.3</ecNumber>
    </recommendedName>
</protein>
<comment type="caution">
    <text evidence="9">The sequence shown here is derived from an EMBL/GenBank/DDBJ whole genome shotgun (WGS) entry which is preliminary data.</text>
</comment>
<dbReference type="Gene3D" id="1.10.287.130">
    <property type="match status" value="1"/>
</dbReference>
<dbReference type="Gene3D" id="3.30.565.10">
    <property type="entry name" value="Histidine kinase-like ATPase, C-terminal domain"/>
    <property type="match status" value="1"/>
</dbReference>
<dbReference type="GO" id="GO:0030295">
    <property type="term" value="F:protein kinase activator activity"/>
    <property type="evidence" value="ECO:0007669"/>
    <property type="project" value="TreeGrafter"/>
</dbReference>
<evidence type="ECO:0000259" key="7">
    <source>
        <dbReference type="PROSITE" id="PS50109"/>
    </source>
</evidence>
<sequence length="390" mass="42512">MPGDPHGTPTEDFEDLYENAPCGYLSLRPDGRIFKSNATLSGWIGFSQAELLGKKLHELLTIAGRVFYETHFSPLLRMQGFFNEVALDLVTKDGKKLPVLANAMERRDDAGNLLFTRVTIFQAAQRRRYERNLVDLRTAAEAAKGEAIAAKVLAEAGLTEEQAVAELREQFIAVLGHDLRNPLASINAGTRMLLQEELSDRAQKIVALMQGSVSRMSDLIDNVLDFAQGRLGGGITVALDAREPLEPVLQQVVDELRVGSPSRLIETHFKITHKVYCDRGRIGQLASNLLGNALTHGAADTPIQFLASTTGEKLEISVVNGGDPIPPEAMNRLFHPFFRGDGRDSPQGLGLGLHIASEIAKAHDGTLVVASSPVETRFTFQMPLEPDGEG</sequence>
<dbReference type="InterPro" id="IPR003594">
    <property type="entry name" value="HATPase_dom"/>
</dbReference>
<evidence type="ECO:0000256" key="5">
    <source>
        <dbReference type="ARBA" id="ARBA00022777"/>
    </source>
</evidence>
<dbReference type="PANTHER" id="PTHR42878">
    <property type="entry name" value="TWO-COMPONENT HISTIDINE KINASE"/>
    <property type="match status" value="1"/>
</dbReference>
<dbReference type="NCBIfam" id="TIGR00229">
    <property type="entry name" value="sensory_box"/>
    <property type="match status" value="1"/>
</dbReference>
<evidence type="ECO:0000256" key="1">
    <source>
        <dbReference type="ARBA" id="ARBA00000085"/>
    </source>
</evidence>
<accession>A0A368YIK5</accession>
<dbReference type="InterPro" id="IPR035965">
    <property type="entry name" value="PAS-like_dom_sf"/>
</dbReference>
<dbReference type="EMBL" id="QPJM01000015">
    <property type="protein sequence ID" value="RCW80063.1"/>
    <property type="molecule type" value="Genomic_DNA"/>
</dbReference>
<proteinExistence type="predicted"/>
<evidence type="ECO:0000313" key="10">
    <source>
        <dbReference type="Proteomes" id="UP000253324"/>
    </source>
</evidence>